<name>K6WTW3_9MICO</name>
<feature type="compositionally biased region" description="Polar residues" evidence="1">
    <location>
        <begin position="123"/>
        <end position="134"/>
    </location>
</feature>
<evidence type="ECO:0000256" key="1">
    <source>
        <dbReference type="SAM" id="MobiDB-lite"/>
    </source>
</evidence>
<dbReference type="eggNOG" id="COG1403">
    <property type="taxonomic scope" value="Bacteria"/>
</dbReference>
<evidence type="ECO:0000313" key="4">
    <source>
        <dbReference type="Proteomes" id="UP000008366"/>
    </source>
</evidence>
<dbReference type="RefSeq" id="WP_006592084.1">
    <property type="nucleotide sequence ID" value="NZ_BAHD01000022.1"/>
</dbReference>
<dbReference type="Pfam" id="PF02720">
    <property type="entry name" value="DUF222"/>
    <property type="match status" value="1"/>
</dbReference>
<dbReference type="OrthoDB" id="3541361at2"/>
<sequence length="192" mass="20567">MTVSALPTASERLNECVSQVVGVLNRAHAQLVEATAELIETGAWAGGGILSPTHWLMLRAGLSRARACQVVELAKRAHELPATMATMASGEISIEQATPIARHVPPEFEESVAKLARHATVPQVTRAASRSSFHTHPADDSGDTGGSFTPPPLDQPQPVAPPRLTMHHRLGRFYLHYNAPSDIGALHRSLCP</sequence>
<dbReference type="STRING" id="1184609.KILIM_022_00370"/>
<protein>
    <recommendedName>
        <fullName evidence="2">DUF222 domain-containing protein</fullName>
    </recommendedName>
</protein>
<feature type="compositionally biased region" description="Pro residues" evidence="1">
    <location>
        <begin position="149"/>
        <end position="161"/>
    </location>
</feature>
<evidence type="ECO:0000259" key="2">
    <source>
        <dbReference type="Pfam" id="PF02720"/>
    </source>
</evidence>
<dbReference type="EMBL" id="BAHD01000022">
    <property type="protein sequence ID" value="GAB95552.1"/>
    <property type="molecule type" value="Genomic_DNA"/>
</dbReference>
<evidence type="ECO:0000313" key="3">
    <source>
        <dbReference type="EMBL" id="GAB95552.1"/>
    </source>
</evidence>
<dbReference type="Proteomes" id="UP000008366">
    <property type="component" value="Unassembled WGS sequence"/>
</dbReference>
<accession>K6WTW3</accession>
<gene>
    <name evidence="3" type="ORF">KILIM_022_00370</name>
</gene>
<keyword evidence="4" id="KW-1185">Reference proteome</keyword>
<feature type="region of interest" description="Disordered" evidence="1">
    <location>
        <begin position="123"/>
        <end position="163"/>
    </location>
</feature>
<proteinExistence type="predicted"/>
<reference evidence="3 4" key="1">
    <citation type="submission" date="2012-08" db="EMBL/GenBank/DDBJ databases">
        <title>Whole genome shotgun sequence of Kineosphaera limosa NBRC 100340.</title>
        <authorList>
            <person name="Yoshida I."/>
            <person name="Isaki S."/>
            <person name="Hosoyama A."/>
            <person name="Tsuchikane K."/>
            <person name="Katsumata H."/>
            <person name="Ando Y."/>
            <person name="Ohji S."/>
            <person name="Hamada M."/>
            <person name="Tamura T."/>
            <person name="Yamazoe A."/>
            <person name="Yamazaki S."/>
            <person name="Fujita N."/>
        </authorList>
    </citation>
    <scope>NUCLEOTIDE SEQUENCE [LARGE SCALE GENOMIC DNA]</scope>
    <source>
        <strain evidence="3 4">NBRC 100340</strain>
    </source>
</reference>
<organism evidence="3 4">
    <name type="scientific">Kineosphaera limosa NBRC 100340</name>
    <dbReference type="NCBI Taxonomy" id="1184609"/>
    <lineage>
        <taxon>Bacteria</taxon>
        <taxon>Bacillati</taxon>
        <taxon>Actinomycetota</taxon>
        <taxon>Actinomycetes</taxon>
        <taxon>Micrococcales</taxon>
        <taxon>Dermatophilaceae</taxon>
        <taxon>Kineosphaera</taxon>
    </lineage>
</organism>
<dbReference type="AlphaFoldDB" id="K6WTW3"/>
<feature type="domain" description="DUF222" evidence="2">
    <location>
        <begin position="21"/>
        <end position="131"/>
    </location>
</feature>
<dbReference type="InterPro" id="IPR003870">
    <property type="entry name" value="DUF222"/>
</dbReference>
<comment type="caution">
    <text evidence="3">The sequence shown here is derived from an EMBL/GenBank/DDBJ whole genome shotgun (WGS) entry which is preliminary data.</text>
</comment>